<evidence type="ECO:0000256" key="5">
    <source>
        <dbReference type="ARBA" id="ARBA00022821"/>
    </source>
</evidence>
<dbReference type="InterPro" id="IPR042197">
    <property type="entry name" value="Apaf_helical"/>
</dbReference>
<dbReference type="PANTHER" id="PTHR23155:SF1201">
    <property type="entry name" value="OS02G0301800 PROTEIN"/>
    <property type="match status" value="1"/>
</dbReference>
<sequence>MSSLLLKLAELLTDEYKLQRSLRGEIMFLKAELESMQAALERVSESPVNEIQGFKRFIGRSLRLLTAAKTQHQIATGIRDMRTRAKEVAERRNRYKVDSVVIPPSTATYIDPRLYGMYEESEKLVAISGPREELTELLMVREGTSKQRKVISIVGVGGLGKTTLANVMYQQLKGQFECNAFVPVSLRPDMKRILSSILHQVNEQSYSNTETWEIVKLMNKIRKVLEDKRCFIIIDDIWDESAWNLMEDALVDNNCCSRVITTTRIAGVATSCCCLNDGTIYKLKSLSHDNSKKLFYKRIFDCEDSCQPELKEISEKILRKCYGMPLAIITIASLLANKPRNINQWNSVHSSIGSGTENFPSMENMRQILSISYYYLPSYLKPCLLYLSVFPEDYTILRDQLIRRWIAEGFIHGNDVETLHNLGLHYFNELINRSMIQPALINDRGIVGACHVHDMVLDLITSLSTKENFAVTSHHHQLTHLPKRIHRFSLHNSDEEHSRTEVSMSLSHVRSLIVFPGAT</sequence>
<keyword evidence="3" id="KW-0677">Repeat</keyword>
<dbReference type="GO" id="GO:0043531">
    <property type="term" value="F:ADP binding"/>
    <property type="evidence" value="ECO:0007669"/>
    <property type="project" value="InterPro"/>
</dbReference>
<dbReference type="InterPro" id="IPR041118">
    <property type="entry name" value="Rx_N"/>
</dbReference>
<proteinExistence type="inferred from homology"/>
<evidence type="ECO:0000256" key="1">
    <source>
        <dbReference type="ARBA" id="ARBA00008894"/>
    </source>
</evidence>
<dbReference type="GO" id="GO:0002758">
    <property type="term" value="P:innate immune response-activating signaling pathway"/>
    <property type="evidence" value="ECO:0007669"/>
    <property type="project" value="UniProtKB-ARBA"/>
</dbReference>
<evidence type="ECO:0000313" key="10">
    <source>
        <dbReference type="EMBL" id="OEL15020.1"/>
    </source>
</evidence>
<dbReference type="InterPro" id="IPR058922">
    <property type="entry name" value="WHD_DRP"/>
</dbReference>
<evidence type="ECO:0000313" key="11">
    <source>
        <dbReference type="Proteomes" id="UP000095767"/>
    </source>
</evidence>
<dbReference type="Proteomes" id="UP000095767">
    <property type="component" value="Unassembled WGS sequence"/>
</dbReference>
<dbReference type="InterPro" id="IPR036388">
    <property type="entry name" value="WH-like_DNA-bd_sf"/>
</dbReference>
<evidence type="ECO:0000259" key="7">
    <source>
        <dbReference type="Pfam" id="PF00931"/>
    </source>
</evidence>
<dbReference type="STRING" id="888268.A0A1E5UQ85"/>
<dbReference type="InterPro" id="IPR044974">
    <property type="entry name" value="Disease_R_plants"/>
</dbReference>
<evidence type="ECO:0000259" key="8">
    <source>
        <dbReference type="Pfam" id="PF18052"/>
    </source>
</evidence>
<feature type="domain" description="NB-ARC" evidence="7">
    <location>
        <begin position="145"/>
        <end position="302"/>
    </location>
</feature>
<comment type="caution">
    <text evidence="10">The sequence shown here is derived from an EMBL/GenBank/DDBJ whole genome shotgun (WGS) entry which is preliminary data.</text>
</comment>
<keyword evidence="2" id="KW-0433">Leucine-rich repeat</keyword>
<dbReference type="GO" id="GO:0042742">
    <property type="term" value="P:defense response to bacterium"/>
    <property type="evidence" value="ECO:0007669"/>
    <property type="project" value="UniProtKB-ARBA"/>
</dbReference>
<dbReference type="OrthoDB" id="670184at2759"/>
<feature type="coiled-coil region" evidence="6">
    <location>
        <begin position="19"/>
        <end position="46"/>
    </location>
</feature>
<gene>
    <name evidence="10" type="ORF">BAE44_0023961</name>
</gene>
<keyword evidence="4" id="KW-0547">Nucleotide-binding</keyword>
<dbReference type="AlphaFoldDB" id="A0A1E5UQ85"/>
<dbReference type="PRINTS" id="PR00364">
    <property type="entry name" value="DISEASERSIST"/>
</dbReference>
<organism evidence="10 11">
    <name type="scientific">Dichanthelium oligosanthes</name>
    <dbReference type="NCBI Taxonomy" id="888268"/>
    <lineage>
        <taxon>Eukaryota</taxon>
        <taxon>Viridiplantae</taxon>
        <taxon>Streptophyta</taxon>
        <taxon>Embryophyta</taxon>
        <taxon>Tracheophyta</taxon>
        <taxon>Spermatophyta</taxon>
        <taxon>Magnoliopsida</taxon>
        <taxon>Liliopsida</taxon>
        <taxon>Poales</taxon>
        <taxon>Poaceae</taxon>
        <taxon>PACMAD clade</taxon>
        <taxon>Panicoideae</taxon>
        <taxon>Panicodae</taxon>
        <taxon>Paniceae</taxon>
        <taxon>Dichantheliinae</taxon>
        <taxon>Dichanthelium</taxon>
    </lineage>
</organism>
<dbReference type="Gene3D" id="3.40.50.300">
    <property type="entry name" value="P-loop containing nucleotide triphosphate hydrolases"/>
    <property type="match status" value="1"/>
</dbReference>
<dbReference type="Gene3D" id="1.10.10.10">
    <property type="entry name" value="Winged helix-like DNA-binding domain superfamily/Winged helix DNA-binding domain"/>
    <property type="match status" value="1"/>
</dbReference>
<dbReference type="InterPro" id="IPR027417">
    <property type="entry name" value="P-loop_NTPase"/>
</dbReference>
<dbReference type="Pfam" id="PF00931">
    <property type="entry name" value="NB-ARC"/>
    <property type="match status" value="1"/>
</dbReference>
<dbReference type="Gene3D" id="1.20.5.4130">
    <property type="match status" value="1"/>
</dbReference>
<dbReference type="Pfam" id="PF18052">
    <property type="entry name" value="Rx_N"/>
    <property type="match status" value="1"/>
</dbReference>
<keyword evidence="11" id="KW-1185">Reference proteome</keyword>
<comment type="similarity">
    <text evidence="1">Belongs to the disease resistance NB-LRR family.</text>
</comment>
<dbReference type="PANTHER" id="PTHR23155">
    <property type="entry name" value="DISEASE RESISTANCE PROTEIN RP"/>
    <property type="match status" value="1"/>
</dbReference>
<evidence type="ECO:0000256" key="2">
    <source>
        <dbReference type="ARBA" id="ARBA00022614"/>
    </source>
</evidence>
<accession>A0A1E5UQ85</accession>
<evidence type="ECO:0000256" key="4">
    <source>
        <dbReference type="ARBA" id="ARBA00022741"/>
    </source>
</evidence>
<dbReference type="FunFam" id="1.10.10.10:FF:000322">
    <property type="entry name" value="Probable disease resistance protein At1g63360"/>
    <property type="match status" value="1"/>
</dbReference>
<reference evidence="10 11" key="1">
    <citation type="submission" date="2016-09" db="EMBL/GenBank/DDBJ databases">
        <title>The draft genome of Dichanthelium oligosanthes: A C3 panicoid grass species.</title>
        <authorList>
            <person name="Studer A.J."/>
            <person name="Schnable J.C."/>
            <person name="Brutnell T.P."/>
        </authorList>
    </citation>
    <scope>NUCLEOTIDE SEQUENCE [LARGE SCALE GENOMIC DNA]</scope>
    <source>
        <strain evidence="11">cv. Kellogg 1175</strain>
        <tissue evidence="10">Leaf</tissue>
    </source>
</reference>
<protein>
    <submittedName>
        <fullName evidence="10">Disease resistance protein RPP13</fullName>
    </submittedName>
</protein>
<dbReference type="Pfam" id="PF23559">
    <property type="entry name" value="WHD_DRP"/>
    <property type="match status" value="1"/>
</dbReference>
<feature type="domain" description="Disease resistance N-terminal" evidence="8">
    <location>
        <begin position="1"/>
        <end position="46"/>
    </location>
</feature>
<dbReference type="EMBL" id="LWDX02068305">
    <property type="protein sequence ID" value="OEL15020.1"/>
    <property type="molecule type" value="Genomic_DNA"/>
</dbReference>
<dbReference type="InterPro" id="IPR002182">
    <property type="entry name" value="NB-ARC"/>
</dbReference>
<evidence type="ECO:0000256" key="3">
    <source>
        <dbReference type="ARBA" id="ARBA00022737"/>
    </source>
</evidence>
<keyword evidence="5" id="KW-0611">Plant defense</keyword>
<feature type="domain" description="Disease resistance protein winged helix" evidence="9">
    <location>
        <begin position="389"/>
        <end position="460"/>
    </location>
</feature>
<keyword evidence="6" id="KW-0175">Coiled coil</keyword>
<dbReference type="SUPFAM" id="SSF52540">
    <property type="entry name" value="P-loop containing nucleoside triphosphate hydrolases"/>
    <property type="match status" value="1"/>
</dbReference>
<dbReference type="Gene3D" id="1.10.8.430">
    <property type="entry name" value="Helical domain of apoptotic protease-activating factors"/>
    <property type="match status" value="1"/>
</dbReference>
<evidence type="ECO:0000256" key="6">
    <source>
        <dbReference type="SAM" id="Coils"/>
    </source>
</evidence>
<name>A0A1E5UQ85_9POAL</name>
<evidence type="ECO:0000259" key="9">
    <source>
        <dbReference type="Pfam" id="PF23559"/>
    </source>
</evidence>
<dbReference type="GO" id="GO:0009626">
    <property type="term" value="P:plant-type hypersensitive response"/>
    <property type="evidence" value="ECO:0007669"/>
    <property type="project" value="UniProtKB-ARBA"/>
</dbReference>